<dbReference type="Gene3D" id="2.130.10.10">
    <property type="entry name" value="YVTN repeat-like/Quinoprotein amine dehydrogenase"/>
    <property type="match status" value="1"/>
</dbReference>
<reference evidence="11 12" key="1">
    <citation type="submission" date="2019-07" db="EMBL/GenBank/DDBJ databases">
        <title>Genome assembly of two rare yeast pathogens: Diutina rugosa and Trichomonascus ciferrii.</title>
        <authorList>
            <person name="Mixao V."/>
            <person name="Saus E."/>
            <person name="Hansen A."/>
            <person name="Lass-Flor C."/>
            <person name="Gabaldon T."/>
        </authorList>
    </citation>
    <scope>NUCLEOTIDE SEQUENCE [LARGE SCALE GENOMIC DNA]</scope>
    <source>
        <strain evidence="11 12">CBS 613</strain>
    </source>
</reference>
<proteinExistence type="inferred from homology"/>
<gene>
    <name evidence="11" type="ORF">DIURU_000983</name>
</gene>
<evidence type="ECO:0000256" key="8">
    <source>
        <dbReference type="SAM" id="MobiDB-lite"/>
    </source>
</evidence>
<keyword evidence="7" id="KW-0539">Nucleus</keyword>
<keyword evidence="4" id="KW-0509">mRNA transport</keyword>
<evidence type="ECO:0000259" key="9">
    <source>
        <dbReference type="Pfam" id="PF03177"/>
    </source>
</evidence>
<evidence type="ECO:0000256" key="6">
    <source>
        <dbReference type="ARBA" id="ARBA00023010"/>
    </source>
</evidence>
<comment type="caution">
    <text evidence="11">The sequence shown here is derived from an EMBL/GenBank/DDBJ whole genome shotgun (WGS) entry which is preliminary data.</text>
</comment>
<dbReference type="GO" id="GO:0000972">
    <property type="term" value="P:transcription-dependent tethering of RNA polymerase II gene DNA at nuclear periphery"/>
    <property type="evidence" value="ECO:0007669"/>
    <property type="project" value="TreeGrafter"/>
</dbReference>
<sequence>MVLSSTAGFRPRKRDAGELEPASSPVHKRPATELTQNPNYRVTRLVASPAQGSAVSIGYTDANTGYGVAVVEDTIQVWPYTLADPHPHIYQVPAPQSDFPLALVTAPAPDQPRDPGLVIINSQTGFVKFFESVKHAAALELIDNKHWEAQISLGLNEAVSLAEPAEPAGVIVATTHGRCFLVTLRDVTGKPSLDVDLLQVPSGVASKLWRSVWGGAPPVIHGDIVSVRPGRLHNQGMTQELVALTRRGEISIFTCQLLSSSRYCSVDPRRSFRHSMFASVEASIEAHRPGGSVHVEFFDVAHTADDHYLVLARVHRHNPRLMIFTVKVDATGALVVATHLLKAPDAEGDGFSPKLFLPSPKTTAFVTVGNSVYLADIGTSSGWEDRVVFRRSVTIIGYGVENATDNQNAAVVVVTQNQGVVRIERFPTTPSVDPGTVLKSHIEQGVFFGGSSELSFDVDGASVPNGSIIDAVGAICEEIMASSSPYMNALPAVSETLERKISLLRQLLDYCETNFTANVVADVIPLVYDGIEKSAVALALTQCIDKLPHLRPVLSRVCGGDIGERFSNDTASILTVFTDFIKELETNDENLANVAYIVVSTQYQGVYAYEQEIPGNRRRLWVFDTDLVFRISDIYSTYYNHPETIVSHTDAMVKYCQVLYFYAERALETLTVTQDPQEQEYRRWYNARKHGWIEPLVVHNLTADAIAITERFHDYDNLVYVINSLSEDDASVGFTRCFDTFGYPFAESVYRYFLEQNQPKKLVAGPFAEYSDYLHRFFRENQDATAAIAWVVYLKEGNYAAASAALVHSQQCSQNVDTLANAHTKLSIAKLAQVAAPGGAVDAEVAQDLKLVAAQRRLHDALSTTYKNVMPGKAKSSIDTRVVDFDAALELVEPSYETVAANAPLSAPEDVVNLLTLLSQAVTGGVRAYADAIEVAALVENAADAARLSRVAWLRILAFGDDWRVIERLNQQTDDERRLAIHRLTLYKVALLVNRFDDLYAVIDGNAGDDVVEQSLVDTTALAQPKLAQWVRATVEEAKRYK</sequence>
<feature type="domain" description="Nucleoporin Nup133/Nup155-like N-terminal" evidence="10">
    <location>
        <begin position="37"/>
        <end position="422"/>
    </location>
</feature>
<dbReference type="InterPro" id="IPR007187">
    <property type="entry name" value="Nucleoporin_Nup133/Nup155_C"/>
</dbReference>
<comment type="subcellular location">
    <subcellularLocation>
        <location evidence="1">Nucleus envelope</location>
    </subcellularLocation>
</comment>
<name>A0A642UVT4_DIURU</name>
<dbReference type="GO" id="GO:0017056">
    <property type="term" value="F:structural constituent of nuclear pore"/>
    <property type="evidence" value="ECO:0007669"/>
    <property type="project" value="InterPro"/>
</dbReference>
<keyword evidence="3" id="KW-0813">Transport</keyword>
<evidence type="ECO:0000313" key="11">
    <source>
        <dbReference type="EMBL" id="KAA8906574.1"/>
    </source>
</evidence>
<dbReference type="GO" id="GO:0031080">
    <property type="term" value="C:nuclear pore outer ring"/>
    <property type="evidence" value="ECO:0007669"/>
    <property type="project" value="TreeGrafter"/>
</dbReference>
<protein>
    <recommendedName>
        <fullName evidence="13">Nucleoporin Nup133/Nup155-like N-terminal domain-containing protein</fullName>
    </recommendedName>
</protein>
<evidence type="ECO:0000256" key="2">
    <source>
        <dbReference type="ARBA" id="ARBA00005569"/>
    </source>
</evidence>
<keyword evidence="12" id="KW-1185">Reference proteome</keyword>
<dbReference type="Pfam" id="PF03177">
    <property type="entry name" value="Nucleoporin_C"/>
    <property type="match status" value="1"/>
</dbReference>
<dbReference type="OrthoDB" id="103454at2759"/>
<keyword evidence="6" id="KW-0811">Translocation</keyword>
<dbReference type="PANTHER" id="PTHR13405">
    <property type="entry name" value="NUCLEAR PORE COMPLEX PROTEIN NUP133"/>
    <property type="match status" value="1"/>
</dbReference>
<evidence type="ECO:0008006" key="13">
    <source>
        <dbReference type="Google" id="ProtNLM"/>
    </source>
</evidence>
<dbReference type="GeneID" id="54779636"/>
<dbReference type="Proteomes" id="UP000449547">
    <property type="component" value="Unassembled WGS sequence"/>
</dbReference>
<dbReference type="GO" id="GO:0016973">
    <property type="term" value="P:poly(A)+ mRNA export from nucleus"/>
    <property type="evidence" value="ECO:0007669"/>
    <property type="project" value="TreeGrafter"/>
</dbReference>
<feature type="region of interest" description="Disordered" evidence="8">
    <location>
        <begin position="1"/>
        <end position="38"/>
    </location>
</feature>
<dbReference type="GO" id="GO:0006606">
    <property type="term" value="P:protein import into nucleus"/>
    <property type="evidence" value="ECO:0007669"/>
    <property type="project" value="TreeGrafter"/>
</dbReference>
<keyword evidence="5" id="KW-0653">Protein transport</keyword>
<dbReference type="InterPro" id="IPR014908">
    <property type="entry name" value="Nucleoporin_Nup133/Nup155_N"/>
</dbReference>
<organism evidence="11 12">
    <name type="scientific">Diutina rugosa</name>
    <name type="common">Yeast</name>
    <name type="synonym">Candida rugosa</name>
    <dbReference type="NCBI Taxonomy" id="5481"/>
    <lineage>
        <taxon>Eukaryota</taxon>
        <taxon>Fungi</taxon>
        <taxon>Dikarya</taxon>
        <taxon>Ascomycota</taxon>
        <taxon>Saccharomycotina</taxon>
        <taxon>Pichiomycetes</taxon>
        <taxon>Debaryomycetaceae</taxon>
        <taxon>Diutina</taxon>
    </lineage>
</organism>
<evidence type="ECO:0000256" key="4">
    <source>
        <dbReference type="ARBA" id="ARBA00022816"/>
    </source>
</evidence>
<dbReference type="Gene3D" id="1.20.58.1380">
    <property type="match status" value="1"/>
</dbReference>
<dbReference type="PANTHER" id="PTHR13405:SF11">
    <property type="entry name" value="NUCLEAR PORE COMPLEX PROTEIN NUP133"/>
    <property type="match status" value="1"/>
</dbReference>
<evidence type="ECO:0000256" key="3">
    <source>
        <dbReference type="ARBA" id="ARBA00022448"/>
    </source>
</evidence>
<dbReference type="Pfam" id="PF08801">
    <property type="entry name" value="Nucleoporin_N"/>
    <property type="match status" value="1"/>
</dbReference>
<dbReference type="InterPro" id="IPR037624">
    <property type="entry name" value="Nup133-like"/>
</dbReference>
<evidence type="ECO:0000259" key="10">
    <source>
        <dbReference type="Pfam" id="PF08801"/>
    </source>
</evidence>
<dbReference type="InterPro" id="IPR015943">
    <property type="entry name" value="WD40/YVTN_repeat-like_dom_sf"/>
</dbReference>
<dbReference type="SUPFAM" id="SSF117289">
    <property type="entry name" value="Nucleoporin domain"/>
    <property type="match status" value="1"/>
</dbReference>
<accession>A0A642UVT4</accession>
<dbReference type="RefSeq" id="XP_034014215.1">
    <property type="nucleotide sequence ID" value="XM_034159291.1"/>
</dbReference>
<dbReference type="EMBL" id="SWFT01000033">
    <property type="protein sequence ID" value="KAA8906574.1"/>
    <property type="molecule type" value="Genomic_DNA"/>
</dbReference>
<evidence type="ECO:0000256" key="5">
    <source>
        <dbReference type="ARBA" id="ARBA00022927"/>
    </source>
</evidence>
<evidence type="ECO:0000313" key="12">
    <source>
        <dbReference type="Proteomes" id="UP000449547"/>
    </source>
</evidence>
<evidence type="ECO:0000256" key="7">
    <source>
        <dbReference type="ARBA" id="ARBA00023242"/>
    </source>
</evidence>
<dbReference type="OMA" id="AICEEIM"/>
<comment type="similarity">
    <text evidence="2">Belongs to the nucleoporin Nup133 family.</text>
</comment>
<dbReference type="AlphaFoldDB" id="A0A642UVT4"/>
<evidence type="ECO:0000256" key="1">
    <source>
        <dbReference type="ARBA" id="ARBA00004259"/>
    </source>
</evidence>
<feature type="domain" description="Nucleoporin Nup133/Nup155-like C-terminal" evidence="9">
    <location>
        <begin position="734"/>
        <end position="808"/>
    </location>
</feature>
<dbReference type="VEuPathDB" id="FungiDB:DIURU_000983"/>